<dbReference type="EMBL" id="SOAA01000024">
    <property type="protein sequence ID" value="TDS27902.1"/>
    <property type="molecule type" value="Genomic_DNA"/>
</dbReference>
<dbReference type="PANTHER" id="PTHR42935">
    <property type="entry name" value="SLR0930 PROTEIN"/>
    <property type="match status" value="1"/>
</dbReference>
<dbReference type="Proteomes" id="UP000324896">
    <property type="component" value="Unassembled WGS sequence"/>
</dbReference>
<organism evidence="1 4">
    <name type="scientific">Halanaerobium congolense</name>
    <dbReference type="NCBI Taxonomy" id="54121"/>
    <lineage>
        <taxon>Bacteria</taxon>
        <taxon>Bacillati</taxon>
        <taxon>Bacillota</taxon>
        <taxon>Clostridia</taxon>
        <taxon>Halanaerobiales</taxon>
        <taxon>Halanaerobiaceae</taxon>
        <taxon>Halanaerobium</taxon>
    </lineage>
</organism>
<dbReference type="InterPro" id="IPR027417">
    <property type="entry name" value="P-loop_NTPase"/>
</dbReference>
<protein>
    <submittedName>
        <fullName evidence="1">Uncharacterized protein</fullName>
    </submittedName>
</protein>
<dbReference type="Pfam" id="PF05673">
    <property type="entry name" value="DUF815"/>
    <property type="match status" value="1"/>
</dbReference>
<reference evidence="2 3" key="2">
    <citation type="submission" date="2019-03" db="EMBL/GenBank/DDBJ databases">
        <title>Deep subsurface shale carbon reservoir microbial communities from Ohio and West Virginia, USA.</title>
        <authorList>
            <person name="Wrighton K."/>
        </authorList>
    </citation>
    <scope>NUCLEOTIDE SEQUENCE [LARGE SCALE GENOMIC DNA]</scope>
    <source>
        <strain evidence="2 3">UTICA-S4D12</strain>
    </source>
</reference>
<evidence type="ECO:0000313" key="4">
    <source>
        <dbReference type="Proteomes" id="UP000324896"/>
    </source>
</evidence>
<accession>A0A1G6MD23</accession>
<dbReference type="Proteomes" id="UP000295758">
    <property type="component" value="Unassembled WGS sequence"/>
</dbReference>
<dbReference type="AlphaFoldDB" id="A0A1G6MD23"/>
<dbReference type="Gene3D" id="3.40.50.300">
    <property type="entry name" value="P-loop containing nucleotide triphosphate hydrolases"/>
    <property type="match status" value="1"/>
</dbReference>
<sequence>MSSKKVKKSILETKKIIVFKNIKENELILNLKEHLNDNDNEFPKLEVEDLIYKLIEISIKEGLQGDIWHNYLKKQLIESENIFTLEAEMDLINKNDSLYQIALNDIKIMADLFSFSFSDLTQKLSEENFSYLQNFRNNKLKINNEKLEIYNSLFNYNSTQKNLESLIKFYQKHGTGILNQSKAFYWENKGLKKINNPDPISFNDLISYQREKRKLIENTKSFLKGYQAHNVLLYGDSGTGKSSSVKALLNKFYGQGLRLIEINSSQIKELPDIIDYLGQRGLYFIIFMDDLSFEEFETDYKYLKAVMEGGVESRPANVLFYATSNRRHLVREKWQDRESEIHENDILNEKLSLSERFGLTLMFNNPSQAQYLKIVKELANNEGLDIKSEKLKNKALKWSKWNNGRSGRSARQFINQLLKEQNLKLNNNHNI</sequence>
<dbReference type="SUPFAM" id="SSF52540">
    <property type="entry name" value="P-loop containing nucleoside triphosphate hydrolases"/>
    <property type="match status" value="1"/>
</dbReference>
<evidence type="ECO:0000313" key="1">
    <source>
        <dbReference type="EMBL" id="SDC53174.1"/>
    </source>
</evidence>
<dbReference type="InterPro" id="IPR008533">
    <property type="entry name" value="DUF815"/>
</dbReference>
<dbReference type="EMBL" id="FMYT01000008">
    <property type="protein sequence ID" value="SDC53174.1"/>
    <property type="molecule type" value="Genomic_DNA"/>
</dbReference>
<reference evidence="1 4" key="1">
    <citation type="submission" date="2016-10" db="EMBL/GenBank/DDBJ databases">
        <authorList>
            <person name="Varghese N."/>
            <person name="Submissions S."/>
        </authorList>
    </citation>
    <scope>NUCLEOTIDE SEQUENCE [LARGE SCALE GENOMIC DNA]</scope>
    <source>
        <strain evidence="1 4">WG10</strain>
    </source>
</reference>
<gene>
    <name evidence="2" type="ORF">BY453_12422</name>
    <name evidence="1" type="ORF">SAMN04488597_10822</name>
</gene>
<name>A0A1G6MD23_9FIRM</name>
<dbReference type="CDD" id="cd00009">
    <property type="entry name" value="AAA"/>
    <property type="match status" value="1"/>
</dbReference>
<dbReference type="PANTHER" id="PTHR42935:SF1">
    <property type="entry name" value="SLR0930 PROTEIN"/>
    <property type="match status" value="1"/>
</dbReference>
<dbReference type="RefSeq" id="WP_081374608.1">
    <property type="nucleotide sequence ID" value="NZ_FMYT01000008.1"/>
</dbReference>
<evidence type="ECO:0000313" key="3">
    <source>
        <dbReference type="Proteomes" id="UP000295758"/>
    </source>
</evidence>
<evidence type="ECO:0000313" key="2">
    <source>
        <dbReference type="EMBL" id="TDS27902.1"/>
    </source>
</evidence>
<dbReference type="STRING" id="54121.SAMN04515653_105148"/>
<proteinExistence type="predicted"/>